<dbReference type="InterPro" id="IPR058940">
    <property type="entry name" value="mS26_fungi"/>
</dbReference>
<feature type="region of interest" description="Disordered" evidence="2">
    <location>
        <begin position="33"/>
        <end position="54"/>
    </location>
</feature>
<proteinExistence type="predicted"/>
<evidence type="ECO:0000313" key="4">
    <source>
        <dbReference type="Proteomes" id="UP000094236"/>
    </source>
</evidence>
<reference evidence="4" key="1">
    <citation type="submission" date="2016-05" db="EMBL/GenBank/DDBJ databases">
        <title>Comparative genomics of biotechnologically important yeasts.</title>
        <authorList>
            <consortium name="DOE Joint Genome Institute"/>
            <person name="Riley R."/>
            <person name="Haridas S."/>
            <person name="Wolfe K.H."/>
            <person name="Lopes M.R."/>
            <person name="Hittinger C.T."/>
            <person name="Goker M."/>
            <person name="Salamov A."/>
            <person name="Wisecaver J."/>
            <person name="Long T.M."/>
            <person name="Aerts A.L."/>
            <person name="Barry K."/>
            <person name="Choi C."/>
            <person name="Clum A."/>
            <person name="Coughlan A.Y."/>
            <person name="Deshpande S."/>
            <person name="Douglass A.P."/>
            <person name="Hanson S.J."/>
            <person name="Klenk H.-P."/>
            <person name="Labutti K."/>
            <person name="Lapidus A."/>
            <person name="Lindquist E."/>
            <person name="Lipzen A."/>
            <person name="Meier-Kolthoff J.P."/>
            <person name="Ohm R.A."/>
            <person name="Otillar R.P."/>
            <person name="Pangilinan J."/>
            <person name="Peng Y."/>
            <person name="Rokas A."/>
            <person name="Rosa C.A."/>
            <person name="Scheuner C."/>
            <person name="Sibirny A.A."/>
            <person name="Slot J.C."/>
            <person name="Stielow J.B."/>
            <person name="Sun H."/>
            <person name="Kurtzman C.P."/>
            <person name="Blackwell M."/>
            <person name="Grigoriev I.V."/>
            <person name="Jeffries T.W."/>
        </authorList>
    </citation>
    <scope>NUCLEOTIDE SEQUENCE [LARGE SCALE GENOMIC DNA]</scope>
    <source>
        <strain evidence="4">NRRL Y-2460</strain>
    </source>
</reference>
<gene>
    <name evidence="3" type="ORF">PACTADRAFT_32995</name>
</gene>
<protein>
    <submittedName>
        <fullName evidence="3">Uncharacterized protein</fullName>
    </submittedName>
</protein>
<evidence type="ECO:0000256" key="2">
    <source>
        <dbReference type="SAM" id="MobiDB-lite"/>
    </source>
</evidence>
<dbReference type="EMBL" id="KV454013">
    <property type="protein sequence ID" value="ODV95786.1"/>
    <property type="molecule type" value="Genomic_DNA"/>
</dbReference>
<evidence type="ECO:0000256" key="1">
    <source>
        <dbReference type="SAM" id="Coils"/>
    </source>
</evidence>
<feature type="coiled-coil region" evidence="1">
    <location>
        <begin position="108"/>
        <end position="144"/>
    </location>
</feature>
<organism evidence="3 4">
    <name type="scientific">Pachysolen tannophilus NRRL Y-2460</name>
    <dbReference type="NCBI Taxonomy" id="669874"/>
    <lineage>
        <taxon>Eukaryota</taxon>
        <taxon>Fungi</taxon>
        <taxon>Dikarya</taxon>
        <taxon>Ascomycota</taxon>
        <taxon>Saccharomycotina</taxon>
        <taxon>Pichiomycetes</taxon>
        <taxon>Pachysolenaceae</taxon>
        <taxon>Pachysolen</taxon>
    </lineage>
</organism>
<dbReference type="CDD" id="cd23703">
    <property type="entry name" value="mS26_PET12"/>
    <property type="match status" value="1"/>
</dbReference>
<dbReference type="OrthoDB" id="5223508at2759"/>
<keyword evidence="4" id="KW-1185">Reference proteome</keyword>
<dbReference type="Proteomes" id="UP000094236">
    <property type="component" value="Unassembled WGS sequence"/>
</dbReference>
<accession>A0A1E4TVM7</accession>
<keyword evidence="1" id="KW-0175">Coiled coil</keyword>
<sequence length="309" mass="35130">MGKGVAKFGGKSGILPLPRQIFKQPIKPLKIEHNPNIGYAPDVKHPRGSTREPIYPKVVPVEERIVKTIAAPKRNFTEEEFGKLPIAQQWKLKNSALRRDYLKDSYWKEAKRLELKEAREEEAKKKLEEEIKKAQQYEESTASKLTLPSVEQYLKGPIMRQRTEAETKELQAKRKLNLLNHELRLKEKKAADLLELYNASTQFIITEEQLADAVSKAFDTNSSYSSAFSTTQTFKSLSSTSNSRVSVGNDIDTAIANALLGRVNGGPDLNDVKDTLHGETYKLVEEAGKNFSEMLQKDQQKYEKKYKDN</sequence>
<name>A0A1E4TVM7_PACTA</name>
<dbReference type="Pfam" id="PF26163">
    <property type="entry name" value="mS26"/>
    <property type="match status" value="1"/>
</dbReference>
<dbReference type="STRING" id="669874.A0A1E4TVM7"/>
<evidence type="ECO:0000313" key="3">
    <source>
        <dbReference type="EMBL" id="ODV95786.1"/>
    </source>
</evidence>
<dbReference type="AlphaFoldDB" id="A0A1E4TVM7"/>